<organism evidence="1 2">
    <name type="scientific">Irpex rosettiformis</name>
    <dbReference type="NCBI Taxonomy" id="378272"/>
    <lineage>
        <taxon>Eukaryota</taxon>
        <taxon>Fungi</taxon>
        <taxon>Dikarya</taxon>
        <taxon>Basidiomycota</taxon>
        <taxon>Agaricomycotina</taxon>
        <taxon>Agaricomycetes</taxon>
        <taxon>Polyporales</taxon>
        <taxon>Irpicaceae</taxon>
        <taxon>Irpex</taxon>
    </lineage>
</organism>
<proteinExistence type="predicted"/>
<dbReference type="EMBL" id="MU274953">
    <property type="protein sequence ID" value="KAI0083808.1"/>
    <property type="molecule type" value="Genomic_DNA"/>
</dbReference>
<protein>
    <submittedName>
        <fullName evidence="1">Uncharacterized protein</fullName>
    </submittedName>
</protein>
<gene>
    <name evidence="1" type="ORF">BDY19DRAFT_910350</name>
</gene>
<reference evidence="1" key="1">
    <citation type="journal article" date="2021" name="Environ. Microbiol.">
        <title>Gene family expansions and transcriptome signatures uncover fungal adaptations to wood decay.</title>
        <authorList>
            <person name="Hage H."/>
            <person name="Miyauchi S."/>
            <person name="Viragh M."/>
            <person name="Drula E."/>
            <person name="Min B."/>
            <person name="Chaduli D."/>
            <person name="Navarro D."/>
            <person name="Favel A."/>
            <person name="Norest M."/>
            <person name="Lesage-Meessen L."/>
            <person name="Balint B."/>
            <person name="Merenyi Z."/>
            <person name="de Eugenio L."/>
            <person name="Morin E."/>
            <person name="Martinez A.T."/>
            <person name="Baldrian P."/>
            <person name="Stursova M."/>
            <person name="Martinez M.J."/>
            <person name="Novotny C."/>
            <person name="Magnuson J.K."/>
            <person name="Spatafora J.W."/>
            <person name="Maurice S."/>
            <person name="Pangilinan J."/>
            <person name="Andreopoulos W."/>
            <person name="LaButti K."/>
            <person name="Hundley H."/>
            <person name="Na H."/>
            <person name="Kuo A."/>
            <person name="Barry K."/>
            <person name="Lipzen A."/>
            <person name="Henrissat B."/>
            <person name="Riley R."/>
            <person name="Ahrendt S."/>
            <person name="Nagy L.G."/>
            <person name="Grigoriev I.V."/>
            <person name="Martin F."/>
            <person name="Rosso M.N."/>
        </authorList>
    </citation>
    <scope>NUCLEOTIDE SEQUENCE</scope>
    <source>
        <strain evidence="1">CBS 384.51</strain>
    </source>
</reference>
<evidence type="ECO:0000313" key="2">
    <source>
        <dbReference type="Proteomes" id="UP001055072"/>
    </source>
</evidence>
<accession>A0ACB8TP61</accession>
<comment type="caution">
    <text evidence="1">The sequence shown here is derived from an EMBL/GenBank/DDBJ whole genome shotgun (WGS) entry which is preliminary data.</text>
</comment>
<name>A0ACB8TP61_9APHY</name>
<dbReference type="Proteomes" id="UP001055072">
    <property type="component" value="Unassembled WGS sequence"/>
</dbReference>
<keyword evidence="2" id="KW-1185">Reference proteome</keyword>
<evidence type="ECO:0000313" key="1">
    <source>
        <dbReference type="EMBL" id="KAI0083808.1"/>
    </source>
</evidence>
<sequence length="284" mass="31867">MSHNNSSDNTLARVESSSPKAIPVLTAGELSIEVYIRWKDACKDYFNVKGIAEDKQFRSEKTWLPDNWEQHARNQLTRARQKVDEPFCTWIVKVETMNTVLADTTSYKDKAQLRNHIESLKKMIALDNERIANMDEIRCLTTRPLLSSSKTNVSSTSSFSRTTTTSRTRDYTPALTEAERDLLYKHYGCFKCCRFYAGHWGKDCTDSAPKGSNYRELTEADALRAKKDHDKKRADASKRAMIAAVLFDENIDECTAAAVSGGSPITAGVLGYGSQSEDSDSDAF</sequence>